<dbReference type="GO" id="GO:0006952">
    <property type="term" value="P:defense response"/>
    <property type="evidence" value="ECO:0007669"/>
    <property type="project" value="InterPro"/>
</dbReference>
<keyword evidence="1" id="KW-0812">Transmembrane</keyword>
<feature type="transmembrane region" description="Helical" evidence="1">
    <location>
        <begin position="116"/>
        <end position="141"/>
    </location>
</feature>
<evidence type="ECO:0000313" key="2">
    <source>
        <dbReference type="EMBL" id="KAK3236665.1"/>
    </source>
</evidence>
<sequence length="158" mass="17287">MQKTSVYIMPRASAQTLRHARIRNGFSQIKVLKSAATSNQLSMLSTSVARLSSNRTYRPSCSIVPQANSNIEASTEETGEKDVDVQKELKKAASKTATTFAPVAKKGKNPAYKGSLLYTIFEVQAYLAVVVGGLLAFNVIYPSDEPNIARLLGMWSIW</sequence>
<comment type="caution">
    <text evidence="2">The sequence shown here is derived from an EMBL/GenBank/DDBJ whole genome shotgun (WGS) entry which is preliminary data.</text>
</comment>
<accession>A0AAE0ERY7</accession>
<protein>
    <submittedName>
        <fullName evidence="2">Uncharacterized protein</fullName>
    </submittedName>
</protein>
<evidence type="ECO:0000313" key="3">
    <source>
        <dbReference type="Proteomes" id="UP001190700"/>
    </source>
</evidence>
<name>A0AAE0ERY7_9CHLO</name>
<dbReference type="Proteomes" id="UP001190700">
    <property type="component" value="Unassembled WGS sequence"/>
</dbReference>
<dbReference type="InterPro" id="IPR044966">
    <property type="entry name" value="RPH1"/>
</dbReference>
<proteinExistence type="predicted"/>
<dbReference type="PANTHER" id="PTHR36359">
    <property type="entry name" value="PROTEIN RESISTANCE TO PHYTOPHTHORA 1, CHLOROPLASTIC"/>
    <property type="match status" value="1"/>
</dbReference>
<gene>
    <name evidence="2" type="ORF">CYMTET_53209</name>
</gene>
<keyword evidence="3" id="KW-1185">Reference proteome</keyword>
<keyword evidence="1" id="KW-0472">Membrane</keyword>
<dbReference type="PANTHER" id="PTHR36359:SF1">
    <property type="entry name" value="PROTEIN RESISTANCE TO PHYTOPHTHORA 1, CHLOROPLASTIC"/>
    <property type="match status" value="1"/>
</dbReference>
<dbReference type="AlphaFoldDB" id="A0AAE0ERY7"/>
<reference evidence="2 3" key="1">
    <citation type="journal article" date="2015" name="Genome Biol. Evol.">
        <title>Comparative Genomics of a Bacterivorous Green Alga Reveals Evolutionary Causalities and Consequences of Phago-Mixotrophic Mode of Nutrition.</title>
        <authorList>
            <person name="Burns J.A."/>
            <person name="Paasch A."/>
            <person name="Narechania A."/>
            <person name="Kim E."/>
        </authorList>
    </citation>
    <scope>NUCLEOTIDE SEQUENCE [LARGE SCALE GENOMIC DNA]</scope>
    <source>
        <strain evidence="2 3">PLY_AMNH</strain>
    </source>
</reference>
<dbReference type="EMBL" id="LGRX02034922">
    <property type="protein sequence ID" value="KAK3236665.1"/>
    <property type="molecule type" value="Genomic_DNA"/>
</dbReference>
<keyword evidence="1" id="KW-1133">Transmembrane helix</keyword>
<organism evidence="2 3">
    <name type="scientific">Cymbomonas tetramitiformis</name>
    <dbReference type="NCBI Taxonomy" id="36881"/>
    <lineage>
        <taxon>Eukaryota</taxon>
        <taxon>Viridiplantae</taxon>
        <taxon>Chlorophyta</taxon>
        <taxon>Pyramimonadophyceae</taxon>
        <taxon>Pyramimonadales</taxon>
        <taxon>Pyramimonadaceae</taxon>
        <taxon>Cymbomonas</taxon>
    </lineage>
</organism>
<evidence type="ECO:0000256" key="1">
    <source>
        <dbReference type="SAM" id="Phobius"/>
    </source>
</evidence>